<name>A0AAW2MJY2_9LAMI</name>
<sequence length="79" mass="8421">MGHHSNAYKTQVHYFTRDGTISSTNITHSVRYGATLLGAMQFQKTSSTGATSPSPWFPINGTTSTASGPAPQPSFRMAS</sequence>
<dbReference type="EMBL" id="JACGWK010000010">
    <property type="protein sequence ID" value="KAL0331426.1"/>
    <property type="molecule type" value="Genomic_DNA"/>
</dbReference>
<proteinExistence type="predicted"/>
<accession>A0AAW2MJY2</accession>
<dbReference type="AlphaFoldDB" id="A0AAW2MJY2"/>
<gene>
    <name evidence="2" type="ORF">Sangu_1688100</name>
</gene>
<organism evidence="2">
    <name type="scientific">Sesamum angustifolium</name>
    <dbReference type="NCBI Taxonomy" id="2727405"/>
    <lineage>
        <taxon>Eukaryota</taxon>
        <taxon>Viridiplantae</taxon>
        <taxon>Streptophyta</taxon>
        <taxon>Embryophyta</taxon>
        <taxon>Tracheophyta</taxon>
        <taxon>Spermatophyta</taxon>
        <taxon>Magnoliopsida</taxon>
        <taxon>eudicotyledons</taxon>
        <taxon>Gunneridae</taxon>
        <taxon>Pentapetalae</taxon>
        <taxon>asterids</taxon>
        <taxon>lamiids</taxon>
        <taxon>Lamiales</taxon>
        <taxon>Pedaliaceae</taxon>
        <taxon>Sesamum</taxon>
    </lineage>
</organism>
<comment type="caution">
    <text evidence="2">The sequence shown here is derived from an EMBL/GenBank/DDBJ whole genome shotgun (WGS) entry which is preliminary data.</text>
</comment>
<evidence type="ECO:0000256" key="1">
    <source>
        <dbReference type="SAM" id="MobiDB-lite"/>
    </source>
</evidence>
<protein>
    <submittedName>
        <fullName evidence="2">Uncharacterized protein</fullName>
    </submittedName>
</protein>
<feature type="compositionally biased region" description="Polar residues" evidence="1">
    <location>
        <begin position="44"/>
        <end position="67"/>
    </location>
</feature>
<reference evidence="2" key="2">
    <citation type="journal article" date="2024" name="Plant">
        <title>Genomic evolution and insights into agronomic trait innovations of Sesamum species.</title>
        <authorList>
            <person name="Miao H."/>
            <person name="Wang L."/>
            <person name="Qu L."/>
            <person name="Liu H."/>
            <person name="Sun Y."/>
            <person name="Le M."/>
            <person name="Wang Q."/>
            <person name="Wei S."/>
            <person name="Zheng Y."/>
            <person name="Lin W."/>
            <person name="Duan Y."/>
            <person name="Cao H."/>
            <person name="Xiong S."/>
            <person name="Wang X."/>
            <person name="Wei L."/>
            <person name="Li C."/>
            <person name="Ma Q."/>
            <person name="Ju M."/>
            <person name="Zhao R."/>
            <person name="Li G."/>
            <person name="Mu C."/>
            <person name="Tian Q."/>
            <person name="Mei H."/>
            <person name="Zhang T."/>
            <person name="Gao T."/>
            <person name="Zhang H."/>
        </authorList>
    </citation>
    <scope>NUCLEOTIDE SEQUENCE</scope>
    <source>
        <strain evidence="2">G01</strain>
    </source>
</reference>
<reference evidence="2" key="1">
    <citation type="submission" date="2020-06" db="EMBL/GenBank/DDBJ databases">
        <authorList>
            <person name="Li T."/>
            <person name="Hu X."/>
            <person name="Zhang T."/>
            <person name="Song X."/>
            <person name="Zhang H."/>
            <person name="Dai N."/>
            <person name="Sheng W."/>
            <person name="Hou X."/>
            <person name="Wei L."/>
        </authorList>
    </citation>
    <scope>NUCLEOTIDE SEQUENCE</scope>
    <source>
        <strain evidence="2">G01</strain>
        <tissue evidence="2">Leaf</tissue>
    </source>
</reference>
<feature type="region of interest" description="Disordered" evidence="1">
    <location>
        <begin position="44"/>
        <end position="79"/>
    </location>
</feature>
<evidence type="ECO:0000313" key="2">
    <source>
        <dbReference type="EMBL" id="KAL0331426.1"/>
    </source>
</evidence>